<evidence type="ECO:0000256" key="4">
    <source>
        <dbReference type="ARBA" id="ARBA00022833"/>
    </source>
</evidence>
<dbReference type="OrthoDB" id="5443440at2"/>
<dbReference type="GO" id="GO:0046872">
    <property type="term" value="F:metal ion binding"/>
    <property type="evidence" value="ECO:0007669"/>
    <property type="project" value="UniProtKB-KW"/>
</dbReference>
<gene>
    <name evidence="6" type="ORF">BG55_10670</name>
</gene>
<keyword evidence="2" id="KW-0479">Metal-binding</keyword>
<dbReference type="Proteomes" id="UP000019918">
    <property type="component" value="Unassembled WGS sequence"/>
</dbReference>
<dbReference type="InterPro" id="IPR001279">
    <property type="entry name" value="Metallo-B-lactamas"/>
</dbReference>
<dbReference type="PANTHER" id="PTHR42978">
    <property type="entry name" value="QUORUM-QUENCHING LACTONASE YTNP-RELATED-RELATED"/>
    <property type="match status" value="1"/>
</dbReference>
<dbReference type="Gene3D" id="3.60.15.10">
    <property type="entry name" value="Ribonuclease Z/Hydroxyacylglutathione hydrolase-like"/>
    <property type="match status" value="1"/>
</dbReference>
<accession>A0A014NP58</accession>
<evidence type="ECO:0000256" key="2">
    <source>
        <dbReference type="ARBA" id="ARBA00022723"/>
    </source>
</evidence>
<keyword evidence="7" id="KW-1185">Reference proteome</keyword>
<dbReference type="SUPFAM" id="SSF56281">
    <property type="entry name" value="Metallo-hydrolase/oxidoreductase"/>
    <property type="match status" value="1"/>
</dbReference>
<evidence type="ECO:0000313" key="7">
    <source>
        <dbReference type="Proteomes" id="UP000019918"/>
    </source>
</evidence>
<dbReference type="PANTHER" id="PTHR42978:SF6">
    <property type="entry name" value="QUORUM-QUENCHING LACTONASE YTNP-RELATED"/>
    <property type="match status" value="1"/>
</dbReference>
<protein>
    <submittedName>
        <fullName evidence="6">Beta-lactamase</fullName>
    </submittedName>
</protein>
<dbReference type="Pfam" id="PF00753">
    <property type="entry name" value="Lactamase_B"/>
    <property type="match status" value="1"/>
</dbReference>
<dbReference type="RefSeq" id="WP_034937082.1">
    <property type="nucleotide sequence ID" value="NZ_JFHN01000045.1"/>
</dbReference>
<dbReference type="InterPro" id="IPR036866">
    <property type="entry name" value="RibonucZ/Hydroxyglut_hydro"/>
</dbReference>
<dbReference type="CDD" id="cd16277">
    <property type="entry name" value="metallo-hydrolase-like_MBL-fold"/>
    <property type="match status" value="1"/>
</dbReference>
<name>A0A014NP58_9GAMM</name>
<dbReference type="AlphaFoldDB" id="A0A014NP58"/>
<proteinExistence type="inferred from homology"/>
<dbReference type="EMBL" id="JFHN01000045">
    <property type="protein sequence ID" value="EXU75615.1"/>
    <property type="molecule type" value="Genomic_DNA"/>
</dbReference>
<dbReference type="InterPro" id="IPR051013">
    <property type="entry name" value="MBL_superfamily_lactonases"/>
</dbReference>
<organism evidence="6 7">
    <name type="scientific">Erwinia mallotivora</name>
    <dbReference type="NCBI Taxonomy" id="69222"/>
    <lineage>
        <taxon>Bacteria</taxon>
        <taxon>Pseudomonadati</taxon>
        <taxon>Pseudomonadota</taxon>
        <taxon>Gammaproteobacteria</taxon>
        <taxon>Enterobacterales</taxon>
        <taxon>Erwiniaceae</taxon>
        <taxon>Erwinia</taxon>
    </lineage>
</organism>
<comment type="similarity">
    <text evidence="1">Belongs to the metallo-beta-lactamase superfamily.</text>
</comment>
<sequence>MSKLQCWKVGELRISKLIEQRLSLPAEVLFPEVTEQQLAHSYPVMTRQNTLDIAVHSWLVESPQGRFLIDTATGNNKSRPFSPQFDRLNSPWMENFLASGLQPQDIDYVLHTHLHIDHVGWNTQWDGTGWVPTFPNAQWIIPQEEIDWYQTPAAAERTVIFADSVQPLIEAGKVQTVAASGGEILPGIHYLPTQGHSAGHMSIAFASAGEIALFTGDVMHNQMQVANPELSSVFCQDKDAARRSRKVLLDYAVGHHATLFTVHFSDSAVGRVSTSPDGYCWTAI</sequence>
<keyword evidence="3" id="KW-0378">Hydrolase</keyword>
<reference evidence="6 7" key="1">
    <citation type="submission" date="2014-02" db="EMBL/GenBank/DDBJ databases">
        <title>Draft genome of Erwinia mallotivora strain BT-MARDI, a papaya dieback pathogen.</title>
        <authorList>
            <person name="Redzuan R."/>
            <person name="Abu Bakar N."/>
            <person name="Badrun R."/>
            <person name="Mohd Raih M.F."/>
            <person name="Rozano L."/>
            <person name="Mat Amin N."/>
        </authorList>
    </citation>
    <scope>NUCLEOTIDE SEQUENCE [LARGE SCALE GENOMIC DNA]</scope>
    <source>
        <strain evidence="6 7">BT-MARDI</strain>
    </source>
</reference>
<evidence type="ECO:0000313" key="6">
    <source>
        <dbReference type="EMBL" id="EXU75615.1"/>
    </source>
</evidence>
<dbReference type="GO" id="GO:0016787">
    <property type="term" value="F:hydrolase activity"/>
    <property type="evidence" value="ECO:0007669"/>
    <property type="project" value="UniProtKB-KW"/>
</dbReference>
<evidence type="ECO:0000259" key="5">
    <source>
        <dbReference type="SMART" id="SM00849"/>
    </source>
</evidence>
<keyword evidence="4" id="KW-0862">Zinc</keyword>
<dbReference type="STRING" id="69222.BG55_10670"/>
<feature type="domain" description="Metallo-beta-lactamase" evidence="5">
    <location>
        <begin position="54"/>
        <end position="256"/>
    </location>
</feature>
<dbReference type="SMART" id="SM00849">
    <property type="entry name" value="Lactamase_B"/>
    <property type="match status" value="1"/>
</dbReference>
<comment type="caution">
    <text evidence="6">The sequence shown here is derived from an EMBL/GenBank/DDBJ whole genome shotgun (WGS) entry which is preliminary data.</text>
</comment>
<evidence type="ECO:0000256" key="1">
    <source>
        <dbReference type="ARBA" id="ARBA00007749"/>
    </source>
</evidence>
<evidence type="ECO:0000256" key="3">
    <source>
        <dbReference type="ARBA" id="ARBA00022801"/>
    </source>
</evidence>
<dbReference type="PATRIC" id="fig|69222.5.peg.2208"/>